<dbReference type="CDD" id="cd16442">
    <property type="entry name" value="BPL"/>
    <property type="match status" value="1"/>
</dbReference>
<name>A0AAV8V2L7_9RHOD</name>
<dbReference type="GO" id="GO:0005737">
    <property type="term" value="C:cytoplasm"/>
    <property type="evidence" value="ECO:0007669"/>
    <property type="project" value="TreeGrafter"/>
</dbReference>
<sequence>MAQVEVCGASADKVQSLIEEHGELLYGLSKEGSVRIFGPDETFEEPRSGRFRSEDVVRESLRSLVPGLVVVADEQSEGRGRHGSEWVSPEGCLTCSIGVVLPRAKADLLPFLQYVAALSVVDAVRSTEMGSQVPLQVKWPNDVLINGDKVAGILCEGIVVEGNMYVSVGIGINVTNENPTCSLKGNLPASATISREVVLAALINSFEPLFEVLKRDGFEPLKQRYYDRWIHTDQVVSLENREGKKARILGLAESGSILLQLIDSGEEEELDPYSASLDLNASTVRVKSTS</sequence>
<dbReference type="NCBIfam" id="TIGR00121">
    <property type="entry name" value="birA_ligase"/>
    <property type="match status" value="1"/>
</dbReference>
<proteinExistence type="inferred from homology"/>
<dbReference type="Pfam" id="PF03099">
    <property type="entry name" value="BPL_LplA_LipB"/>
    <property type="match status" value="1"/>
</dbReference>
<evidence type="ECO:0000259" key="3">
    <source>
        <dbReference type="PROSITE" id="PS51733"/>
    </source>
</evidence>
<evidence type="ECO:0000256" key="2">
    <source>
        <dbReference type="ARBA" id="ARBA00022598"/>
    </source>
</evidence>
<dbReference type="InterPro" id="IPR004408">
    <property type="entry name" value="Biotin_CoA_COase_ligase"/>
</dbReference>
<accession>A0AAV8V2L7</accession>
<dbReference type="SUPFAM" id="SSF55681">
    <property type="entry name" value="Class II aaRS and biotin synthetases"/>
    <property type="match status" value="1"/>
</dbReference>
<evidence type="ECO:0000256" key="1">
    <source>
        <dbReference type="ARBA" id="ARBA00009934"/>
    </source>
</evidence>
<comment type="similarity">
    <text evidence="1">Belongs to the biotin--protein ligase family.</text>
</comment>
<dbReference type="InterPro" id="IPR045864">
    <property type="entry name" value="aa-tRNA-synth_II/BPL/LPL"/>
</dbReference>
<protein>
    <recommendedName>
        <fullName evidence="3">BPL/LPL catalytic domain-containing protein</fullName>
    </recommendedName>
</protein>
<keyword evidence="2" id="KW-0436">Ligase</keyword>
<evidence type="ECO:0000313" key="4">
    <source>
        <dbReference type="EMBL" id="KAJ8909095.1"/>
    </source>
</evidence>
<gene>
    <name evidence="4" type="ORF">NDN08_005791</name>
</gene>
<dbReference type="GO" id="GO:0004077">
    <property type="term" value="F:biotin--[biotin carboxyl-carrier protein] ligase activity"/>
    <property type="evidence" value="ECO:0007669"/>
    <property type="project" value="InterPro"/>
</dbReference>
<dbReference type="EMBL" id="JAMWBK010000001">
    <property type="protein sequence ID" value="KAJ8909095.1"/>
    <property type="molecule type" value="Genomic_DNA"/>
</dbReference>
<dbReference type="AlphaFoldDB" id="A0AAV8V2L7"/>
<dbReference type="PROSITE" id="PS51733">
    <property type="entry name" value="BPL_LPL_CATALYTIC"/>
    <property type="match status" value="1"/>
</dbReference>
<dbReference type="PANTHER" id="PTHR12835:SF5">
    <property type="entry name" value="BIOTIN--PROTEIN LIGASE"/>
    <property type="match status" value="1"/>
</dbReference>
<keyword evidence="5" id="KW-1185">Reference proteome</keyword>
<feature type="domain" description="BPL/LPL catalytic" evidence="3">
    <location>
        <begin position="43"/>
        <end position="214"/>
    </location>
</feature>
<reference evidence="4 5" key="1">
    <citation type="journal article" date="2023" name="Nat. Commun.">
        <title>Origin of minicircular mitochondrial genomes in red algae.</title>
        <authorList>
            <person name="Lee Y."/>
            <person name="Cho C.H."/>
            <person name="Lee Y.M."/>
            <person name="Park S.I."/>
            <person name="Yang J.H."/>
            <person name="West J.A."/>
            <person name="Bhattacharya D."/>
            <person name="Yoon H.S."/>
        </authorList>
    </citation>
    <scope>NUCLEOTIDE SEQUENCE [LARGE SCALE GENOMIC DNA]</scope>
    <source>
        <strain evidence="4 5">CCMP1338</strain>
        <tissue evidence="4">Whole cell</tissue>
    </source>
</reference>
<evidence type="ECO:0000313" key="5">
    <source>
        <dbReference type="Proteomes" id="UP001157974"/>
    </source>
</evidence>
<dbReference type="PANTHER" id="PTHR12835">
    <property type="entry name" value="BIOTIN PROTEIN LIGASE"/>
    <property type="match status" value="1"/>
</dbReference>
<dbReference type="Gene3D" id="3.30.930.10">
    <property type="entry name" value="Bira Bifunctional Protein, Domain 2"/>
    <property type="match status" value="1"/>
</dbReference>
<organism evidence="4 5">
    <name type="scientific">Rhodosorus marinus</name>
    <dbReference type="NCBI Taxonomy" id="101924"/>
    <lineage>
        <taxon>Eukaryota</taxon>
        <taxon>Rhodophyta</taxon>
        <taxon>Stylonematophyceae</taxon>
        <taxon>Stylonematales</taxon>
        <taxon>Stylonemataceae</taxon>
        <taxon>Rhodosorus</taxon>
    </lineage>
</organism>
<dbReference type="InterPro" id="IPR004143">
    <property type="entry name" value="BPL_LPL_catalytic"/>
</dbReference>
<comment type="caution">
    <text evidence="4">The sequence shown here is derived from an EMBL/GenBank/DDBJ whole genome shotgun (WGS) entry which is preliminary data.</text>
</comment>
<dbReference type="Proteomes" id="UP001157974">
    <property type="component" value="Unassembled WGS sequence"/>
</dbReference>